<organism evidence="3">
    <name type="scientific">Cladocopium goreaui</name>
    <dbReference type="NCBI Taxonomy" id="2562237"/>
    <lineage>
        <taxon>Eukaryota</taxon>
        <taxon>Sar</taxon>
        <taxon>Alveolata</taxon>
        <taxon>Dinophyceae</taxon>
        <taxon>Suessiales</taxon>
        <taxon>Symbiodiniaceae</taxon>
        <taxon>Cladocopium</taxon>
    </lineage>
</organism>
<gene>
    <name evidence="3" type="ORF">C1SCF055_LOCUS5652</name>
</gene>
<dbReference type="EMBL" id="CAMXCT020000347">
    <property type="protein sequence ID" value="CAL1130893.1"/>
    <property type="molecule type" value="Genomic_DNA"/>
</dbReference>
<sequence length="158" mass="18712">MLGDANSRQMWQCLNNIKVMRPATCWLENVLGFVRVIDRVLAHISENLPEYEVAWLILDPLDHGSPITRRRVFIILILKEIMDQSVRGHLQDFCEATRERLRILLDLHWKDLLLDNWSQTVQDDIEAKQQLRKKNLARERPLGSAKQTILIYFFKTQY</sequence>
<keyword evidence="2" id="KW-0808">Transferase</keyword>
<dbReference type="InterPro" id="IPR029063">
    <property type="entry name" value="SAM-dependent_MTases_sf"/>
</dbReference>
<dbReference type="AlphaFoldDB" id="A0A9P1BQD1"/>
<keyword evidence="5" id="KW-1185">Reference proteome</keyword>
<dbReference type="Gene3D" id="3.40.50.150">
    <property type="entry name" value="Vaccinia Virus protein VP39"/>
    <property type="match status" value="1"/>
</dbReference>
<reference evidence="4" key="2">
    <citation type="submission" date="2024-04" db="EMBL/GenBank/DDBJ databases">
        <authorList>
            <person name="Chen Y."/>
            <person name="Shah S."/>
            <person name="Dougan E. K."/>
            <person name="Thang M."/>
            <person name="Chan C."/>
        </authorList>
    </citation>
    <scope>NUCLEOTIDE SEQUENCE [LARGE SCALE GENOMIC DNA]</scope>
</reference>
<evidence type="ECO:0000313" key="3">
    <source>
        <dbReference type="EMBL" id="CAI3977518.1"/>
    </source>
</evidence>
<keyword evidence="1" id="KW-0489">Methyltransferase</keyword>
<dbReference type="EMBL" id="CAMXCT010000347">
    <property type="protein sequence ID" value="CAI3977518.1"/>
    <property type="molecule type" value="Genomic_DNA"/>
</dbReference>
<dbReference type="GO" id="GO:0008168">
    <property type="term" value="F:methyltransferase activity"/>
    <property type="evidence" value="ECO:0007669"/>
    <property type="project" value="UniProtKB-KW"/>
</dbReference>
<proteinExistence type="predicted"/>
<accession>A0A9P1BQD1</accession>
<comment type="caution">
    <text evidence="3">The sequence shown here is derived from an EMBL/GenBank/DDBJ whole genome shotgun (WGS) entry which is preliminary data.</text>
</comment>
<evidence type="ECO:0000256" key="2">
    <source>
        <dbReference type="ARBA" id="ARBA00022679"/>
    </source>
</evidence>
<dbReference type="EMBL" id="CAMXCT030000347">
    <property type="protein sequence ID" value="CAL4764830.1"/>
    <property type="molecule type" value="Genomic_DNA"/>
</dbReference>
<protein>
    <submittedName>
        <fullName evidence="3">Uncharacterized protein</fullName>
    </submittedName>
</protein>
<dbReference type="Pfam" id="PF00145">
    <property type="entry name" value="DNA_methylase"/>
    <property type="match status" value="1"/>
</dbReference>
<name>A0A9P1BQD1_9DINO</name>
<dbReference type="GO" id="GO:0032259">
    <property type="term" value="P:methylation"/>
    <property type="evidence" value="ECO:0007669"/>
    <property type="project" value="UniProtKB-KW"/>
</dbReference>
<dbReference type="Proteomes" id="UP001152797">
    <property type="component" value="Unassembled WGS sequence"/>
</dbReference>
<dbReference type="InterPro" id="IPR001525">
    <property type="entry name" value="C5_MeTfrase"/>
</dbReference>
<evidence type="ECO:0000313" key="4">
    <source>
        <dbReference type="EMBL" id="CAL1130893.1"/>
    </source>
</evidence>
<evidence type="ECO:0000256" key="1">
    <source>
        <dbReference type="ARBA" id="ARBA00022603"/>
    </source>
</evidence>
<dbReference type="SUPFAM" id="SSF53335">
    <property type="entry name" value="S-adenosyl-L-methionine-dependent methyltransferases"/>
    <property type="match status" value="1"/>
</dbReference>
<reference evidence="3" key="1">
    <citation type="submission" date="2022-10" db="EMBL/GenBank/DDBJ databases">
        <authorList>
            <person name="Chen Y."/>
            <person name="Dougan E. K."/>
            <person name="Chan C."/>
            <person name="Rhodes N."/>
            <person name="Thang M."/>
        </authorList>
    </citation>
    <scope>NUCLEOTIDE SEQUENCE</scope>
</reference>
<evidence type="ECO:0000313" key="5">
    <source>
        <dbReference type="Proteomes" id="UP001152797"/>
    </source>
</evidence>